<dbReference type="Gene3D" id="2.60.120.200">
    <property type="match status" value="2"/>
</dbReference>
<dbReference type="Pfam" id="PF07250">
    <property type="entry name" value="Glyoxal_oxid_N"/>
    <property type="match status" value="1"/>
</dbReference>
<keyword evidence="2" id="KW-1015">Disulfide bond</keyword>
<dbReference type="SUPFAM" id="SSF49265">
    <property type="entry name" value="Fibronectin type III"/>
    <property type="match status" value="1"/>
</dbReference>
<dbReference type="EC" id="3.2.1.14" evidence="4"/>
<dbReference type="Pfam" id="PF17957">
    <property type="entry name" value="Big_7"/>
    <property type="match status" value="4"/>
</dbReference>
<keyword evidence="1" id="KW-0732">Signal</keyword>
<name>A0A5B9VVL5_9BACT</name>
<dbReference type="InterPro" id="IPR013320">
    <property type="entry name" value="ConA-like_dom_sf"/>
</dbReference>
<evidence type="ECO:0000313" key="5">
    <source>
        <dbReference type="Proteomes" id="UP000324233"/>
    </source>
</evidence>
<dbReference type="Proteomes" id="UP000324233">
    <property type="component" value="Chromosome"/>
</dbReference>
<dbReference type="CDD" id="cd00063">
    <property type="entry name" value="FN3"/>
    <property type="match status" value="1"/>
</dbReference>
<dbReference type="InterPro" id="IPR036116">
    <property type="entry name" value="FN3_sf"/>
</dbReference>
<feature type="domain" description="Fibronectin type-III" evidence="3">
    <location>
        <begin position="1014"/>
        <end position="1108"/>
    </location>
</feature>
<dbReference type="PANTHER" id="PTHR32208">
    <property type="entry name" value="SECRETED PROTEIN-RELATED"/>
    <property type="match status" value="1"/>
</dbReference>
<dbReference type="SUPFAM" id="SSF81296">
    <property type="entry name" value="E set domains"/>
    <property type="match status" value="1"/>
</dbReference>
<dbReference type="InterPro" id="IPR014756">
    <property type="entry name" value="Ig_E-set"/>
</dbReference>
<protein>
    <submittedName>
        <fullName evidence="4">Chitodextrinase</fullName>
        <ecNumber evidence="4">3.2.1.14</ecNumber>
    </submittedName>
</protein>
<dbReference type="KEGG" id="agv:OJF2_07510"/>
<dbReference type="SMART" id="SM00560">
    <property type="entry name" value="LamGL"/>
    <property type="match status" value="2"/>
</dbReference>
<dbReference type="SMART" id="SM00612">
    <property type="entry name" value="Kelch"/>
    <property type="match status" value="2"/>
</dbReference>
<dbReference type="InterPro" id="IPR011043">
    <property type="entry name" value="Gal_Oxase/kelch_b-propeller"/>
</dbReference>
<dbReference type="CDD" id="cd02851">
    <property type="entry name" value="E_set_GO_C"/>
    <property type="match status" value="1"/>
</dbReference>
<dbReference type="InterPro" id="IPR013783">
    <property type="entry name" value="Ig-like_fold"/>
</dbReference>
<dbReference type="InterPro" id="IPR015202">
    <property type="entry name" value="GO-like_E_set"/>
</dbReference>
<keyword evidence="5" id="KW-1185">Reference proteome</keyword>
<sequence length="1515" mass="153625">MSGPVLRFATPITRSNRTRRRRRHRRLEMDLLEWRCLLAGGLVAAYGFNEGSGGSLGDASGNGNNGTISNATWATGKFGTGLKFSGATNSYVSIPDAPSLDLTGALTIEAWVDPSSLSSPEANWCAAVAKDHPNSSNDISYAIYAATGTSTPPGAHILVSGGDKGVPASSKLTLNSWTHLAATYDGATMKMYVNGTLMKSQAQSGSVVEVNAPLKIGGDWSGEMFAGIIDEVRIYNVALTQSQIQGDMNAPVDSIPPTVAMTAPSGGSTVSGKAVTLSADASDNVGVASVQFLVDGKGVGAPVASSPYRYTWDTTGIANGPHTLAARATDLGGNSSTSAAVSVTVSNQDVTPPSVGITAPAAGASLSGTTTLSAVATDDQAVASVQFQVDGVDVGPALTSAPYSTSWDTTAVSGGAHTVVAIATDSSGNVATASVGVTVNQQGDAIPPSVAITSPAAGAWAGTLTLSAAAADNLAVRSVQFAVDGADVGPPITTGPYQATWSSSLVADGPHTITAKATDTSGNTATSSISIQVVNGGQFGSVINMPVDPYDNTAIVPMNVVLLDNGKILMWDGGPDCLGGQSPTVWDPAAGTFTFVPEVTQAEVRDLFCSAQTVLADGRVLVAGGHDCTSTTYIGTAIANVFDPATGTWTYLPDMHDRRWYPTATTLPNGSALVTAGSANNTLDYDPIPEVYDPVANTWTKLTGASQVIPNYPFMFVLPDGRVFAAGSDEAKMASYVLNVATRSWSVVDPTALDAGSAVQYLPGKVMKAGSSYLSAPADNGGGTPSANTTYVIDMNGASPAWQQTASMANARTHLNLTILPDDTVLATGGSSDIGGVNPAHAVYPAELWSPVTQTWTTMASMVTPRLYHSTALLLPDGRVVVAGGGHNYYNNIAYPSAEIYSPAYLFKGARPTVTSSPSTLSYGSSFFVGTPDGSSIASVALVRNGSVTHSFNMDQSYVPLAFSQTAGGLTVQAPSDANLAPPGYYMLFLVNSNGVPSIAPFVRLPAGYEDTQPPSAPTDLAAGGSPGSVSLSWGAATDNVGVAKYYIYRSTTPGFTPSGSNLIGTSATTGFVDYVAAGTYYYRVAAQDAAGNLGPASEEAAGTSLADTVAPTVSLTAPSAGATVSGTVLVSAVASDNVAVAGVQFLLDGQSLGSMVTTAPYSISWGTTSASNGAHTLGAVAYDASGNQASAGTIAITVSNAAPTGLVASYSFDEGAGAALNDSSGNGNNGAIANASWSAAGKYAGALSFTGATTSMATVPDGPSLHLAKGMTLEAWVNPSSLNSPDLGWCAAIAKDHQNSSNDVAYGLYAASGSGTPPSAHILVSGKDYAAQGASVLPLNAWTFLAATYDGSVLKLYVNGNLAGSKSIKGSITSTTDPLRIGGDWSGEMFTGLIDNVRIYSVALSASQILADQSTAAPALAAAPLSASASIQVTPSRQAAMLPAAGVLAITTLSGPSNARARAVVPSTAMQTTGPGTPMPAMVLGEAWKSRPMTLLAPRKPSAIHFGGGGRLWD</sequence>
<dbReference type="Pfam" id="PF13385">
    <property type="entry name" value="Laminin_G_3"/>
    <property type="match status" value="2"/>
</dbReference>
<gene>
    <name evidence="4" type="primary">endo I</name>
    <name evidence="4" type="ORF">OJF2_07510</name>
</gene>
<dbReference type="GO" id="GO:0008843">
    <property type="term" value="F:endochitinase activity"/>
    <property type="evidence" value="ECO:0007669"/>
    <property type="project" value="UniProtKB-EC"/>
</dbReference>
<dbReference type="InterPro" id="IPR009880">
    <property type="entry name" value="Glyoxal_oxidase_N"/>
</dbReference>
<dbReference type="PANTHER" id="PTHR32208:SF21">
    <property type="entry name" value="LOW QUALITY PROTEIN: ALDEHYDE OXIDASE GLOX-LIKE"/>
    <property type="match status" value="1"/>
</dbReference>
<accession>A0A5B9VVL5</accession>
<keyword evidence="4" id="KW-0326">Glycosidase</keyword>
<dbReference type="Gene3D" id="2.130.10.80">
    <property type="entry name" value="Galactose oxidase/kelch, beta-propeller"/>
    <property type="match status" value="1"/>
</dbReference>
<dbReference type="Pfam" id="PF09118">
    <property type="entry name" value="GO-like_E_set"/>
    <property type="match status" value="1"/>
</dbReference>
<dbReference type="SUPFAM" id="SSF50965">
    <property type="entry name" value="Galactose oxidase, central domain"/>
    <property type="match status" value="1"/>
</dbReference>
<dbReference type="EMBL" id="CP042997">
    <property type="protein sequence ID" value="QEH32282.1"/>
    <property type="molecule type" value="Genomic_DNA"/>
</dbReference>
<evidence type="ECO:0000259" key="3">
    <source>
        <dbReference type="PROSITE" id="PS50853"/>
    </source>
</evidence>
<dbReference type="RefSeq" id="WP_148591345.1">
    <property type="nucleotide sequence ID" value="NZ_CP042997.1"/>
</dbReference>
<dbReference type="OrthoDB" id="281413at2"/>
<dbReference type="InterPro" id="IPR003961">
    <property type="entry name" value="FN3_dom"/>
</dbReference>
<evidence type="ECO:0000256" key="1">
    <source>
        <dbReference type="ARBA" id="ARBA00022729"/>
    </source>
</evidence>
<organism evidence="4 5">
    <name type="scientific">Aquisphaera giovannonii</name>
    <dbReference type="NCBI Taxonomy" id="406548"/>
    <lineage>
        <taxon>Bacteria</taxon>
        <taxon>Pseudomonadati</taxon>
        <taxon>Planctomycetota</taxon>
        <taxon>Planctomycetia</taxon>
        <taxon>Isosphaerales</taxon>
        <taxon>Isosphaeraceae</taxon>
        <taxon>Aquisphaera</taxon>
    </lineage>
</organism>
<dbReference type="InterPro" id="IPR006652">
    <property type="entry name" value="Kelch_1"/>
</dbReference>
<dbReference type="InterPro" id="IPR037293">
    <property type="entry name" value="Gal_Oxidase_central_sf"/>
</dbReference>
<evidence type="ECO:0000256" key="2">
    <source>
        <dbReference type="ARBA" id="ARBA00023157"/>
    </source>
</evidence>
<proteinExistence type="predicted"/>
<evidence type="ECO:0000313" key="4">
    <source>
        <dbReference type="EMBL" id="QEH32282.1"/>
    </source>
</evidence>
<reference evidence="4 5" key="1">
    <citation type="submission" date="2019-08" db="EMBL/GenBank/DDBJ databases">
        <title>Deep-cultivation of Planctomycetes and their phenomic and genomic characterization uncovers novel biology.</title>
        <authorList>
            <person name="Wiegand S."/>
            <person name="Jogler M."/>
            <person name="Boedeker C."/>
            <person name="Pinto D."/>
            <person name="Vollmers J."/>
            <person name="Rivas-Marin E."/>
            <person name="Kohn T."/>
            <person name="Peeters S.H."/>
            <person name="Heuer A."/>
            <person name="Rast P."/>
            <person name="Oberbeckmann S."/>
            <person name="Bunk B."/>
            <person name="Jeske O."/>
            <person name="Meyerdierks A."/>
            <person name="Storesund J.E."/>
            <person name="Kallscheuer N."/>
            <person name="Luecker S."/>
            <person name="Lage O.M."/>
            <person name="Pohl T."/>
            <person name="Merkel B.J."/>
            <person name="Hornburger P."/>
            <person name="Mueller R.-W."/>
            <person name="Bruemmer F."/>
            <person name="Labrenz M."/>
            <person name="Spormann A.M."/>
            <person name="Op den Camp H."/>
            <person name="Overmann J."/>
            <person name="Amann R."/>
            <person name="Jetten M.S.M."/>
            <person name="Mascher T."/>
            <person name="Medema M.H."/>
            <person name="Devos D.P."/>
            <person name="Kaster A.-K."/>
            <person name="Ovreas L."/>
            <person name="Rohde M."/>
            <person name="Galperin M.Y."/>
            <person name="Jogler C."/>
        </authorList>
    </citation>
    <scope>NUCLEOTIDE SEQUENCE [LARGE SCALE GENOMIC DNA]</scope>
    <source>
        <strain evidence="4 5">OJF2</strain>
    </source>
</reference>
<dbReference type="SUPFAM" id="SSF49899">
    <property type="entry name" value="Concanavalin A-like lectins/glucanases"/>
    <property type="match status" value="2"/>
</dbReference>
<keyword evidence="4" id="KW-0378">Hydrolase</keyword>
<dbReference type="InterPro" id="IPR006558">
    <property type="entry name" value="LamG-like"/>
</dbReference>
<dbReference type="PROSITE" id="PS50853">
    <property type="entry name" value="FN3"/>
    <property type="match status" value="1"/>
</dbReference>
<dbReference type="Gene3D" id="2.60.40.10">
    <property type="entry name" value="Immunoglobulins"/>
    <property type="match status" value="6"/>
</dbReference>